<protein>
    <submittedName>
        <fullName evidence="2">VOC family protein</fullName>
    </submittedName>
</protein>
<keyword evidence="3" id="KW-1185">Reference proteome</keyword>
<evidence type="ECO:0000259" key="1">
    <source>
        <dbReference type="PROSITE" id="PS51819"/>
    </source>
</evidence>
<evidence type="ECO:0000313" key="2">
    <source>
        <dbReference type="EMBL" id="MDY0883165.1"/>
    </source>
</evidence>
<gene>
    <name evidence="2" type="ORF">SMD27_09945</name>
</gene>
<dbReference type="InterPro" id="IPR037523">
    <property type="entry name" value="VOC_core"/>
</dbReference>
<dbReference type="Gene3D" id="3.30.720.110">
    <property type="match status" value="1"/>
</dbReference>
<dbReference type="Pfam" id="PF00903">
    <property type="entry name" value="Glyoxalase"/>
    <property type="match status" value="1"/>
</dbReference>
<comment type="caution">
    <text evidence="2">The sequence shown here is derived from an EMBL/GenBank/DDBJ whole genome shotgun (WGS) entry which is preliminary data.</text>
</comment>
<dbReference type="InterPro" id="IPR029068">
    <property type="entry name" value="Glyas_Bleomycin-R_OHBP_Dase"/>
</dbReference>
<proteinExistence type="predicted"/>
<organism evidence="2 3">
    <name type="scientific">Dongia soli</name>
    <dbReference type="NCBI Taxonomy" id="600628"/>
    <lineage>
        <taxon>Bacteria</taxon>
        <taxon>Pseudomonadati</taxon>
        <taxon>Pseudomonadota</taxon>
        <taxon>Alphaproteobacteria</taxon>
        <taxon>Rhodospirillales</taxon>
        <taxon>Dongiaceae</taxon>
        <taxon>Dongia</taxon>
    </lineage>
</organism>
<dbReference type="Gene3D" id="3.30.720.120">
    <property type="match status" value="1"/>
</dbReference>
<dbReference type="InterPro" id="IPR004360">
    <property type="entry name" value="Glyas_Fos-R_dOase_dom"/>
</dbReference>
<dbReference type="Proteomes" id="UP001279642">
    <property type="component" value="Unassembled WGS sequence"/>
</dbReference>
<dbReference type="PROSITE" id="PS51819">
    <property type="entry name" value="VOC"/>
    <property type="match status" value="1"/>
</dbReference>
<sequence>MASNVKAIPDGYRSITPYLVVDGGMAAVEFYKKVFGAVERLRVDRPGGKIGHTELMIGDSVIMMADEYPEMNARGPKSIGGSPVSLVLYVPDVDAVAKKAVEAGGTLERPVETKFYGDRMGTIKDPFGHIWHIATHVEDVSPEELQRRAKEMASCG</sequence>
<dbReference type="CDD" id="cd07246">
    <property type="entry name" value="VOC_like"/>
    <property type="match status" value="1"/>
</dbReference>
<reference evidence="2 3" key="1">
    <citation type="journal article" date="2016" name="Antonie Van Leeuwenhoek">
        <title>Dongia soli sp. nov., isolated from soil from Dokdo, Korea.</title>
        <authorList>
            <person name="Kim D.U."/>
            <person name="Lee H."/>
            <person name="Kim H."/>
            <person name="Kim S.G."/>
            <person name="Ka J.O."/>
        </authorList>
    </citation>
    <scope>NUCLEOTIDE SEQUENCE [LARGE SCALE GENOMIC DNA]</scope>
    <source>
        <strain evidence="2 3">D78</strain>
    </source>
</reference>
<evidence type="ECO:0000313" key="3">
    <source>
        <dbReference type="Proteomes" id="UP001279642"/>
    </source>
</evidence>
<accession>A0ABU5E9Z4</accession>
<dbReference type="EMBL" id="JAXCLW010000002">
    <property type="protein sequence ID" value="MDY0883165.1"/>
    <property type="molecule type" value="Genomic_DNA"/>
</dbReference>
<feature type="domain" description="VOC" evidence="1">
    <location>
        <begin position="11"/>
        <end position="136"/>
    </location>
</feature>
<dbReference type="SUPFAM" id="SSF54593">
    <property type="entry name" value="Glyoxalase/Bleomycin resistance protein/Dihydroxybiphenyl dioxygenase"/>
    <property type="match status" value="1"/>
</dbReference>
<dbReference type="PANTHER" id="PTHR34109:SF1">
    <property type="entry name" value="VOC DOMAIN-CONTAINING PROTEIN"/>
    <property type="match status" value="1"/>
</dbReference>
<dbReference type="PANTHER" id="PTHR34109">
    <property type="entry name" value="BNAUNNG04460D PROTEIN-RELATED"/>
    <property type="match status" value="1"/>
</dbReference>
<name>A0ABU5E9Z4_9PROT</name>
<dbReference type="RefSeq" id="WP_320508210.1">
    <property type="nucleotide sequence ID" value="NZ_JAXCLW010000002.1"/>
</dbReference>